<dbReference type="InterPro" id="IPR051034">
    <property type="entry name" value="Mito_Enoyl-ACP_Reductase"/>
</dbReference>
<dbReference type="AlphaFoldDB" id="A0A1R1X8M1"/>
<evidence type="ECO:0000313" key="4">
    <source>
        <dbReference type="Proteomes" id="UP000187283"/>
    </source>
</evidence>
<dbReference type="STRING" id="133412.A0A1R1X8M1"/>
<organism evidence="3 4">
    <name type="scientific">Smittium culicis</name>
    <dbReference type="NCBI Taxonomy" id="133412"/>
    <lineage>
        <taxon>Eukaryota</taxon>
        <taxon>Fungi</taxon>
        <taxon>Fungi incertae sedis</taxon>
        <taxon>Zoopagomycota</taxon>
        <taxon>Kickxellomycotina</taxon>
        <taxon>Harpellomycetes</taxon>
        <taxon>Harpellales</taxon>
        <taxon>Legeriomycetaceae</taxon>
        <taxon>Smittium</taxon>
    </lineage>
</organism>
<dbReference type="InterPro" id="IPR011032">
    <property type="entry name" value="GroES-like_sf"/>
</dbReference>
<dbReference type="Gene3D" id="3.90.180.10">
    <property type="entry name" value="Medium-chain alcohol dehydrogenases, catalytic domain"/>
    <property type="match status" value="1"/>
</dbReference>
<keyword evidence="1" id="KW-0521">NADP</keyword>
<gene>
    <name evidence="3" type="ORF">AYI70_g9981</name>
</gene>
<dbReference type="EMBL" id="LSSN01004750">
    <property type="protein sequence ID" value="OMJ10987.1"/>
    <property type="molecule type" value="Genomic_DNA"/>
</dbReference>
<proteinExistence type="predicted"/>
<evidence type="ECO:0000313" key="3">
    <source>
        <dbReference type="EMBL" id="OMJ10987.1"/>
    </source>
</evidence>
<dbReference type="SUPFAM" id="SSF50129">
    <property type="entry name" value="GroES-like"/>
    <property type="match status" value="1"/>
</dbReference>
<keyword evidence="2" id="KW-0560">Oxidoreductase</keyword>
<sequence length="116" mass="12474">MSSSNHSVSRAAIMKGTGEFKDNFEVYDIELGKLPEDKILVEMMLASVNPSDMLRSIGIYPVPVSNADFKILNSTDGDKPMVKNGNVVGMEGVARVVQVGKSVSKVVNGEISVGDW</sequence>
<evidence type="ECO:0000256" key="2">
    <source>
        <dbReference type="ARBA" id="ARBA00023002"/>
    </source>
</evidence>
<evidence type="ECO:0000256" key="1">
    <source>
        <dbReference type="ARBA" id="ARBA00022857"/>
    </source>
</evidence>
<protein>
    <submittedName>
        <fullName evidence="3">Uncharacterized protein</fullName>
    </submittedName>
</protein>
<dbReference type="GO" id="GO:0005739">
    <property type="term" value="C:mitochondrion"/>
    <property type="evidence" value="ECO:0007669"/>
    <property type="project" value="TreeGrafter"/>
</dbReference>
<dbReference type="PANTHER" id="PTHR43981">
    <property type="entry name" value="ENOYL-[ACYL-CARRIER-PROTEIN] REDUCTASE, MITOCHONDRIAL"/>
    <property type="match status" value="1"/>
</dbReference>
<name>A0A1R1X8M1_9FUNG</name>
<keyword evidence="4" id="KW-1185">Reference proteome</keyword>
<dbReference type="OrthoDB" id="7482721at2759"/>
<dbReference type="PANTHER" id="PTHR43981:SF2">
    <property type="entry name" value="ENOYL-[ACYL-CARRIER-PROTEIN] REDUCTASE, MITOCHONDRIAL"/>
    <property type="match status" value="1"/>
</dbReference>
<dbReference type="GO" id="GO:0016491">
    <property type="term" value="F:oxidoreductase activity"/>
    <property type="evidence" value="ECO:0007669"/>
    <property type="project" value="UniProtKB-KW"/>
</dbReference>
<reference evidence="3 4" key="1">
    <citation type="submission" date="2017-01" db="EMBL/GenBank/DDBJ databases">
        <authorList>
            <person name="Mah S.A."/>
            <person name="Swanson W.J."/>
            <person name="Moy G.W."/>
            <person name="Vacquier V.D."/>
        </authorList>
    </citation>
    <scope>NUCLEOTIDE SEQUENCE [LARGE SCALE GENOMIC DNA]</scope>
    <source>
        <strain evidence="3 4">GSMNP</strain>
    </source>
</reference>
<dbReference type="GO" id="GO:0006631">
    <property type="term" value="P:fatty acid metabolic process"/>
    <property type="evidence" value="ECO:0007669"/>
    <property type="project" value="TreeGrafter"/>
</dbReference>
<accession>A0A1R1X8M1</accession>
<comment type="caution">
    <text evidence="3">The sequence shown here is derived from an EMBL/GenBank/DDBJ whole genome shotgun (WGS) entry which is preliminary data.</text>
</comment>
<feature type="non-terminal residue" evidence="3">
    <location>
        <position position="116"/>
    </location>
</feature>
<dbReference type="Proteomes" id="UP000187283">
    <property type="component" value="Unassembled WGS sequence"/>
</dbReference>